<feature type="region of interest" description="Disordered" evidence="1">
    <location>
        <begin position="513"/>
        <end position="563"/>
    </location>
</feature>
<feature type="region of interest" description="Disordered" evidence="1">
    <location>
        <begin position="2028"/>
        <end position="2095"/>
    </location>
</feature>
<evidence type="ECO:0000256" key="1">
    <source>
        <dbReference type="SAM" id="MobiDB-lite"/>
    </source>
</evidence>
<organism evidence="2 3">
    <name type="scientific">Edaphochlamys debaryana</name>
    <dbReference type="NCBI Taxonomy" id="47281"/>
    <lineage>
        <taxon>Eukaryota</taxon>
        <taxon>Viridiplantae</taxon>
        <taxon>Chlorophyta</taxon>
        <taxon>core chlorophytes</taxon>
        <taxon>Chlorophyceae</taxon>
        <taxon>CS clade</taxon>
        <taxon>Chlamydomonadales</taxon>
        <taxon>Chlamydomonadales incertae sedis</taxon>
        <taxon>Edaphochlamys</taxon>
    </lineage>
</organism>
<feature type="region of interest" description="Disordered" evidence="1">
    <location>
        <begin position="998"/>
        <end position="1034"/>
    </location>
</feature>
<feature type="compositionally biased region" description="Low complexity" evidence="1">
    <location>
        <begin position="350"/>
        <end position="364"/>
    </location>
</feature>
<feature type="region of interest" description="Disordered" evidence="1">
    <location>
        <begin position="1674"/>
        <end position="1694"/>
    </location>
</feature>
<comment type="caution">
    <text evidence="2">The sequence shown here is derived from an EMBL/GenBank/DDBJ whole genome shotgun (WGS) entry which is preliminary data.</text>
</comment>
<reference evidence="2" key="1">
    <citation type="journal article" date="2020" name="bioRxiv">
        <title>Comparative genomics of Chlamydomonas.</title>
        <authorList>
            <person name="Craig R.J."/>
            <person name="Hasan A.R."/>
            <person name="Ness R.W."/>
            <person name="Keightley P.D."/>
        </authorList>
    </citation>
    <scope>NUCLEOTIDE SEQUENCE</scope>
    <source>
        <strain evidence="2">CCAP 11/70</strain>
    </source>
</reference>
<feature type="region of interest" description="Disordered" evidence="1">
    <location>
        <begin position="1547"/>
        <end position="1586"/>
    </location>
</feature>
<proteinExistence type="predicted"/>
<dbReference type="Proteomes" id="UP000612055">
    <property type="component" value="Unassembled WGS sequence"/>
</dbReference>
<feature type="compositionally biased region" description="Low complexity" evidence="1">
    <location>
        <begin position="1674"/>
        <end position="1687"/>
    </location>
</feature>
<feature type="region of interest" description="Disordered" evidence="1">
    <location>
        <begin position="842"/>
        <end position="876"/>
    </location>
</feature>
<feature type="region of interest" description="Disordered" evidence="1">
    <location>
        <begin position="1338"/>
        <end position="1370"/>
    </location>
</feature>
<evidence type="ECO:0000313" key="3">
    <source>
        <dbReference type="Proteomes" id="UP000612055"/>
    </source>
</evidence>
<keyword evidence="3" id="KW-1185">Reference proteome</keyword>
<feature type="compositionally biased region" description="Low complexity" evidence="1">
    <location>
        <begin position="397"/>
        <end position="455"/>
    </location>
</feature>
<feature type="compositionally biased region" description="Low complexity" evidence="1">
    <location>
        <begin position="1855"/>
        <end position="1872"/>
    </location>
</feature>
<feature type="region of interest" description="Disordered" evidence="1">
    <location>
        <begin position="1830"/>
        <end position="1892"/>
    </location>
</feature>
<feature type="compositionally biased region" description="Polar residues" evidence="1">
    <location>
        <begin position="852"/>
        <end position="872"/>
    </location>
</feature>
<gene>
    <name evidence="2" type="ORF">HYH03_014098</name>
</gene>
<dbReference type="EMBL" id="JAEHOE010000099">
    <property type="protein sequence ID" value="KAG2487257.1"/>
    <property type="molecule type" value="Genomic_DNA"/>
</dbReference>
<evidence type="ECO:0000313" key="2">
    <source>
        <dbReference type="EMBL" id="KAG2487257.1"/>
    </source>
</evidence>
<accession>A0A836BSL8</accession>
<feature type="region of interest" description="Disordered" evidence="1">
    <location>
        <begin position="1725"/>
        <end position="1778"/>
    </location>
</feature>
<sequence>MKSPAFFYALNFSDGLALALRQTDDDKPELKLVPCPDGGPLDTQWPKEQFQTLLLAYELCVGLEQIFVRYFKEDALHCLKLVFEPLCVIISSGRPVRLAVDTNTLRTSFVVQEQYVVFELFVSYVDTFLHGTEGVRAQRENAEAVAGVEALAGPHGWRTGSDVRTCFEQWAARHADAGPEAQGFTGELPARDPSFIAHRSTGDARFPYRIFDGRPKLAAKRLHELSCIPTSCGRQRGCRLGFLLTSDLLQAVEAVVVQLGAPASVKPLIGDLLLELDGKGPRVEGVPDAVRAAVAAAMASCARGWREAGERMDAWREAVQQSAVLAGLRGADESPVLLTPLEALRCMQASQNAAPPAAEQAPAAGPTHPQADPHRAAEDAATSRPQLPAVPGAELHGAGPQAPAAQAPAAQAPAAQAPEAQAPEAQAPEDQVPEAPAEAPAEAAPGAGAANEQPQRTPVTMLSLPAPSPQVAHLLKRLQAVVTGLVQLGSGYLLEQVLRECVDMGEAKLAVAAASNASRKPSFKASVENASSSESTETQTARQAAKGTPPKEQPRSKKGGSRGVARLQVQAGHPAAAEAGPKAAAAQMQAAIAAGAEARQPTAGAPGDVMDVDRVGPAVQAAAAAGRTGIHMGTPSASASPSAQSAAQAVVPAVERAAAFSAGVGSAAAPQRAAVGAEEAPQQVEAQAQAAARPEALPASPLLGNEIFPVAAAPPPQLPWESVAMDADSGELAAQEAAAAANVPSLEGPDLHLLALAVAAGPGAEPAAASASSAPRQLGPGGMVAAAVPGGAAYGQGTAGTWTGAVKATLQNQAPQLADQLQQATGGALAPAAQAHEEAFTLGSSEPRAGNNADTASRRLSPQPKLPQNQQGDLPLGLATPVMFSSVAGSTAPQPARAPAARLTGALEAPGTAPGTAADSDAGLTAAWAASAPAPPAVQEIRPMGASALPGAQTAAMLDAFVKGTRAAPAPAPQPSPEPPTLTTDALETDAAAQACSRALTAAQATRPGGGVGPAEAWAAVGPPQLGPGGLGATDAPSMLDAAAKAHGVAVTPACPQAKGGHAPSRTMTVGEAAAAVQAAGGSAPAPDACGGNTTAQPVGCLEQAAARKSAEAAARVVSVEEAQGLHCVACSERWPADGARSRVALEEHAARALAHIECQLLPTLVAQAQLKEAVRQQELEQQPPPRRRTFPQETPVKAHICDRLSFKFTKKHEGSAPCPFCGSHLKQAQFNAHVAAAYRNVLRAAGAPKPRCREYRAKLEDTWQRRPLAADLRAAAQEALRREDVGAVEASLLIDAVQLADLLEKTEPAAVIATAHEAVAAAQLSVWAPEAVPCAAAGGDAGPAEAWTARSHPAPGSAGSAGPAEAWASSAPPQLGPGGMGDVAVPGAAAYGQGMAGTWAGLAAVLAASGLPPSHQSPGSPWPMAQSQLGWGAEEAAGALAADDDAGWGVQSFLLEAPRTDLYAVKPSATPALSMAPGLPLPPGTTPASLPPLAPLPGAMAASGCTSAAVGGAYGQRMGADAARASSSRISGAVGSVRLPSMPAAASGAMTVGPHQLPASSRRPLEGTEGSDGLGAGEPPLKRQRVDSTAWAVGAPRLLHEGSCQVQSDGQVIRPGRYRLTQLLGTDCASMAPPQAGEGAPVYITQPPGPRGPTRLLRLYPMHGQPCLGSSAGAGSAECSTASAAGPSNTSLLPAGTSSVVSSGVRFWVWSVSSSLQPDQCQGAYEFNSDDAPAAPQPGAYSAKVKLNGGDDAPWPRPEPARLEQLPGLTEDAPPPQPGLLSHRVYSANSDFNSTGVLDAASFEVVPGMTLGVYRASLGLSVLDSDAPGPMEAEPLSTTAPLDAGGHSTAGHNGPVPSGPHSGAPPSSALGPQPPARGPVDLNPSTIAQEDTAPPAWFPAAAEQSSEPAATDFLQRAQAPAAPLPSSETVTVQLSALEPRPVMPLRDGLYRLHPVLDPWSLPSPKRLANLALRVRLKRPDSVEGLYHARQYHALPGAVAWELLAAFYETEGSYVGAYVGVYALQPTHSSATSPPPSPLIPAGGAVDGGSAGDNAVQSERAPAAPPASVFVGPTLASDGQKPTNRASAHESFPPLTTAHEDGYAVSLTLLPGHTQAVVRPNATSERERWPHSAFQSVLIVSHYCAALHELVASLPFDPSCHQLEPFLRTVTGAAEAFIRLGVPPAPATTAPAAVSAGYRFFAAFTCCYWRGVERKVPFPSNPADLKRLQEGPAPNAVACWLRRLVGPVGQALGGWQKEGEVYTGVRSWLEALRSRLDLSAGATAATWAAPEPSARTVIARPSQSQQGAFYPIYPLFVTSGYERNRYKLSEASGNNNSIPPGACGVPAHYSSARNAAIGLLLLSDLISVFKQAVSDKLKDEKARAAQAFQAGLLQPGQPDPLQGPELTFLRPDLAACVLGWEAALQLAADRADAAMVCAAAAGLAVPLQEPLPPELWRELAALGLVPQSEPQLTAEVSGGPSGEAQADLSGQPTGRPSNGGAASEASTPLPCPFCLKLLWHEERKEHIARAQLHVECGITPQGAGQPLCGQLPFPGEKGDKKPCPFCRVHLGSSTWAVHRRAAYLNARLPPALRPTPACYPPMCRFAPDGCAWQARGRDEANAAGPPKQPLPPSKILALHQQLGLPSGRVHPTLPKEFRALLEETLEPASRKMKSLEADAASAKSAEHEVKRYMGDMLASADMLVEEIREEAAQAVEGQGAAPPRAAR</sequence>
<feature type="region of interest" description="Disordered" evidence="1">
    <location>
        <begin position="2470"/>
        <end position="2506"/>
    </location>
</feature>
<name>A0A836BSL8_9CHLO</name>
<feature type="region of interest" description="Disordered" evidence="1">
    <location>
        <begin position="350"/>
        <end position="464"/>
    </location>
</feature>
<protein>
    <submittedName>
        <fullName evidence="2">Uncharacterized protein</fullName>
    </submittedName>
</protein>
<feature type="compositionally biased region" description="Low complexity" evidence="1">
    <location>
        <begin position="525"/>
        <end position="541"/>
    </location>
</feature>